<feature type="compositionally biased region" description="Low complexity" evidence="5">
    <location>
        <begin position="373"/>
        <end position="394"/>
    </location>
</feature>
<sequence length="394" mass="43898">MAGPPPHLLTLADLTVPQIHRLLSHSVALKSTTHLWLRPHGSLSAKRASALRMPPQSLFLKTVALLFSKRSTRTRLASETAAAMLGGRALFLGRDDIQLGVNESPRDTARVIGGMTEGIFARVGDHSEIEELVKWSPVPVVNALSSLWHPTQILADLLTLHEHAHLFTPGASPPDPKKKELPALRPLTIAYVGDSANVLHDMLVTYPRLGHKLRVATPADPKYRAPPAVWDRVVELRCDRNDGIWWGEDPKEAVRGADVVMTDTWISMGQEAEAEQRYKDFEGYQVTEELCREGGANPEWKFMHCLPRKKNEVNDEVFYGERSLVFPQADNRKWTTMAVFDLVIGKWDLEKDGRPRWTKEKRLKEDEKKAGKTAEAAANAQAAKAAAEEVAANN</sequence>
<evidence type="ECO:0000259" key="6">
    <source>
        <dbReference type="Pfam" id="PF00185"/>
    </source>
</evidence>
<feature type="domain" description="Aspartate/ornithine carbamoyltransferase carbamoyl-P binding" evidence="7">
    <location>
        <begin position="7"/>
        <end position="162"/>
    </location>
</feature>
<dbReference type="PROSITE" id="PS00097">
    <property type="entry name" value="CARBAMOYLTRANSFERASE"/>
    <property type="match status" value="1"/>
</dbReference>
<keyword evidence="3 4" id="KW-0808">Transferase</keyword>
<dbReference type="EMBL" id="JARJLG010000073">
    <property type="protein sequence ID" value="KAJ7752753.1"/>
    <property type="molecule type" value="Genomic_DNA"/>
</dbReference>
<evidence type="ECO:0000256" key="2">
    <source>
        <dbReference type="ARBA" id="ARBA00013007"/>
    </source>
</evidence>
<evidence type="ECO:0000313" key="9">
    <source>
        <dbReference type="Proteomes" id="UP001215280"/>
    </source>
</evidence>
<evidence type="ECO:0000256" key="5">
    <source>
        <dbReference type="SAM" id="MobiDB-lite"/>
    </source>
</evidence>
<dbReference type="GO" id="GO:0042450">
    <property type="term" value="P:L-arginine biosynthetic process via ornithine"/>
    <property type="evidence" value="ECO:0007669"/>
    <property type="project" value="TreeGrafter"/>
</dbReference>
<dbReference type="PRINTS" id="PR00100">
    <property type="entry name" value="AOTCASE"/>
</dbReference>
<dbReference type="EC" id="2.1.3.3" evidence="2"/>
<dbReference type="InterPro" id="IPR002292">
    <property type="entry name" value="Orn/put_carbamltrans"/>
</dbReference>
<name>A0AAD7NAL2_9AGAR</name>
<dbReference type="FunFam" id="3.40.50.1370:FF:000008">
    <property type="entry name" value="Ornithine carbamoyltransferase"/>
    <property type="match status" value="1"/>
</dbReference>
<protein>
    <recommendedName>
        <fullName evidence="2">ornithine carbamoyltransferase</fullName>
        <ecNumber evidence="2">2.1.3.3</ecNumber>
    </recommendedName>
</protein>
<reference evidence="8" key="1">
    <citation type="submission" date="2023-03" db="EMBL/GenBank/DDBJ databases">
        <title>Massive genome expansion in bonnet fungi (Mycena s.s.) driven by repeated elements and novel gene families across ecological guilds.</title>
        <authorList>
            <consortium name="Lawrence Berkeley National Laboratory"/>
            <person name="Harder C.B."/>
            <person name="Miyauchi S."/>
            <person name="Viragh M."/>
            <person name="Kuo A."/>
            <person name="Thoen E."/>
            <person name="Andreopoulos B."/>
            <person name="Lu D."/>
            <person name="Skrede I."/>
            <person name="Drula E."/>
            <person name="Henrissat B."/>
            <person name="Morin E."/>
            <person name="Kohler A."/>
            <person name="Barry K."/>
            <person name="LaButti K."/>
            <person name="Morin E."/>
            <person name="Salamov A."/>
            <person name="Lipzen A."/>
            <person name="Mereny Z."/>
            <person name="Hegedus B."/>
            <person name="Baldrian P."/>
            <person name="Stursova M."/>
            <person name="Weitz H."/>
            <person name="Taylor A."/>
            <person name="Grigoriev I.V."/>
            <person name="Nagy L.G."/>
            <person name="Martin F."/>
            <person name="Kauserud H."/>
        </authorList>
    </citation>
    <scope>NUCLEOTIDE SEQUENCE</scope>
    <source>
        <strain evidence="8">CBHHK188m</strain>
    </source>
</reference>
<comment type="similarity">
    <text evidence="1">Belongs to the aspartate/ornithine carbamoyltransferase superfamily. OTCase family.</text>
</comment>
<evidence type="ECO:0000256" key="1">
    <source>
        <dbReference type="ARBA" id="ARBA00007805"/>
    </source>
</evidence>
<dbReference type="Gene3D" id="3.40.50.1370">
    <property type="entry name" value="Aspartate/ornithine carbamoyltransferase"/>
    <property type="match status" value="2"/>
</dbReference>
<dbReference type="Proteomes" id="UP001215280">
    <property type="component" value="Unassembled WGS sequence"/>
</dbReference>
<dbReference type="Pfam" id="PF00185">
    <property type="entry name" value="OTCace"/>
    <property type="match status" value="1"/>
</dbReference>
<dbReference type="InterPro" id="IPR006132">
    <property type="entry name" value="Asp/Orn_carbamoyltranf_P-bd"/>
</dbReference>
<evidence type="ECO:0000256" key="4">
    <source>
        <dbReference type="RuleBase" id="RU003634"/>
    </source>
</evidence>
<dbReference type="InterPro" id="IPR006130">
    <property type="entry name" value="Asp/Orn_carbamoylTrfase"/>
</dbReference>
<evidence type="ECO:0000256" key="3">
    <source>
        <dbReference type="ARBA" id="ARBA00022679"/>
    </source>
</evidence>
<feature type="region of interest" description="Disordered" evidence="5">
    <location>
        <begin position="355"/>
        <end position="394"/>
    </location>
</feature>
<proteinExistence type="inferred from homology"/>
<dbReference type="GO" id="GO:0019240">
    <property type="term" value="P:citrulline biosynthetic process"/>
    <property type="evidence" value="ECO:0007669"/>
    <property type="project" value="TreeGrafter"/>
</dbReference>
<dbReference type="InterPro" id="IPR006131">
    <property type="entry name" value="Asp_carbamoyltransf_Asp/Orn-bd"/>
</dbReference>
<evidence type="ECO:0000313" key="8">
    <source>
        <dbReference type="EMBL" id="KAJ7752753.1"/>
    </source>
</evidence>
<dbReference type="AlphaFoldDB" id="A0AAD7NAL2"/>
<dbReference type="PANTHER" id="PTHR45753">
    <property type="entry name" value="ORNITHINE CARBAMOYLTRANSFERASE, MITOCHONDRIAL"/>
    <property type="match status" value="1"/>
</dbReference>
<dbReference type="Pfam" id="PF02729">
    <property type="entry name" value="OTCace_N"/>
    <property type="match status" value="1"/>
</dbReference>
<accession>A0AAD7NAL2</accession>
<dbReference type="GO" id="GO:0004585">
    <property type="term" value="F:ornithine carbamoyltransferase activity"/>
    <property type="evidence" value="ECO:0007669"/>
    <property type="project" value="UniProtKB-EC"/>
</dbReference>
<evidence type="ECO:0000259" key="7">
    <source>
        <dbReference type="Pfam" id="PF02729"/>
    </source>
</evidence>
<dbReference type="PANTHER" id="PTHR45753:SF3">
    <property type="entry name" value="ORNITHINE TRANSCARBAMYLASE, MITOCHONDRIAL"/>
    <property type="match status" value="1"/>
</dbReference>
<keyword evidence="9" id="KW-1185">Reference proteome</keyword>
<dbReference type="GO" id="GO:0005739">
    <property type="term" value="C:mitochondrion"/>
    <property type="evidence" value="ECO:0007669"/>
    <property type="project" value="TreeGrafter"/>
</dbReference>
<dbReference type="InterPro" id="IPR036901">
    <property type="entry name" value="Asp/Orn_carbamoylTrfase_sf"/>
</dbReference>
<comment type="caution">
    <text evidence="8">The sequence shown here is derived from an EMBL/GenBank/DDBJ whole genome shotgun (WGS) entry which is preliminary data.</text>
</comment>
<dbReference type="NCBIfam" id="TIGR00658">
    <property type="entry name" value="orni_carb_tr"/>
    <property type="match status" value="1"/>
</dbReference>
<feature type="domain" description="Aspartate/ornithine carbamoyltransferase Asp/Orn-binding" evidence="6">
    <location>
        <begin position="187"/>
        <end position="342"/>
    </location>
</feature>
<dbReference type="GO" id="GO:0016597">
    <property type="term" value="F:amino acid binding"/>
    <property type="evidence" value="ECO:0007669"/>
    <property type="project" value="InterPro"/>
</dbReference>
<gene>
    <name evidence="8" type="ORF">DFH07DRAFT_517751</name>
</gene>
<organism evidence="8 9">
    <name type="scientific">Mycena maculata</name>
    <dbReference type="NCBI Taxonomy" id="230809"/>
    <lineage>
        <taxon>Eukaryota</taxon>
        <taxon>Fungi</taxon>
        <taxon>Dikarya</taxon>
        <taxon>Basidiomycota</taxon>
        <taxon>Agaricomycotina</taxon>
        <taxon>Agaricomycetes</taxon>
        <taxon>Agaricomycetidae</taxon>
        <taxon>Agaricales</taxon>
        <taxon>Marasmiineae</taxon>
        <taxon>Mycenaceae</taxon>
        <taxon>Mycena</taxon>
    </lineage>
</organism>
<dbReference type="SUPFAM" id="SSF53671">
    <property type="entry name" value="Aspartate/ornithine carbamoyltransferase"/>
    <property type="match status" value="1"/>
</dbReference>
<dbReference type="PRINTS" id="PR00102">
    <property type="entry name" value="OTCASE"/>
</dbReference>
<feature type="compositionally biased region" description="Basic and acidic residues" evidence="5">
    <location>
        <begin position="355"/>
        <end position="372"/>
    </location>
</feature>